<organism evidence="1 2">
    <name type="scientific">Ranatra chinensis</name>
    <dbReference type="NCBI Taxonomy" id="642074"/>
    <lineage>
        <taxon>Eukaryota</taxon>
        <taxon>Metazoa</taxon>
        <taxon>Ecdysozoa</taxon>
        <taxon>Arthropoda</taxon>
        <taxon>Hexapoda</taxon>
        <taxon>Insecta</taxon>
        <taxon>Pterygota</taxon>
        <taxon>Neoptera</taxon>
        <taxon>Paraneoptera</taxon>
        <taxon>Hemiptera</taxon>
        <taxon>Heteroptera</taxon>
        <taxon>Panheteroptera</taxon>
        <taxon>Nepomorpha</taxon>
        <taxon>Nepidae</taxon>
        <taxon>Ranatrinae</taxon>
        <taxon>Ranatra</taxon>
    </lineage>
</organism>
<dbReference type="PANTHER" id="PTHR23220:SF122">
    <property type="entry name" value="INTEGRIN ALPHA-PS1"/>
    <property type="match status" value="1"/>
</dbReference>
<keyword evidence="2" id="KW-1185">Reference proteome</keyword>
<evidence type="ECO:0000313" key="1">
    <source>
        <dbReference type="EMBL" id="KAL1138288.1"/>
    </source>
</evidence>
<name>A0ABD0YQN0_9HEMI</name>
<sequence length="143" mass="16101">MGESTISLSRPATTCPVDWFLKMTIKLVWCVVWYLSVAVRCDIFDVKRSHVMRGRNGSLFGFSVAQHPHWYLIGAPLDVSVESTSELTGALWKCPTSRLSQGNCTRIDIEEVCYPLVARLDRHTAAAATERSQLPPTLYNKDR</sequence>
<gene>
    <name evidence="1" type="ORF">AAG570_009976</name>
</gene>
<protein>
    <recommendedName>
        <fullName evidence="3">Secreted protein</fullName>
    </recommendedName>
</protein>
<dbReference type="AlphaFoldDB" id="A0ABD0YQN0"/>
<evidence type="ECO:0000313" key="2">
    <source>
        <dbReference type="Proteomes" id="UP001558652"/>
    </source>
</evidence>
<dbReference type="Gene3D" id="2.130.10.130">
    <property type="entry name" value="Integrin alpha, N-terminal"/>
    <property type="match status" value="1"/>
</dbReference>
<reference evidence="1 2" key="1">
    <citation type="submission" date="2024-07" db="EMBL/GenBank/DDBJ databases">
        <title>Chromosome-level genome assembly of the water stick insect Ranatra chinensis (Heteroptera: Nepidae).</title>
        <authorList>
            <person name="Liu X."/>
        </authorList>
    </citation>
    <scope>NUCLEOTIDE SEQUENCE [LARGE SCALE GENOMIC DNA]</scope>
    <source>
        <strain evidence="1">Cailab_2021Rc</strain>
        <tissue evidence="1">Muscle</tissue>
    </source>
</reference>
<accession>A0ABD0YQN0</accession>
<dbReference type="EMBL" id="JBFDAA010000004">
    <property type="protein sequence ID" value="KAL1138288.1"/>
    <property type="molecule type" value="Genomic_DNA"/>
</dbReference>
<evidence type="ECO:0008006" key="3">
    <source>
        <dbReference type="Google" id="ProtNLM"/>
    </source>
</evidence>
<proteinExistence type="predicted"/>
<comment type="caution">
    <text evidence="1">The sequence shown here is derived from an EMBL/GenBank/DDBJ whole genome shotgun (WGS) entry which is preliminary data.</text>
</comment>
<dbReference type="InterPro" id="IPR028994">
    <property type="entry name" value="Integrin_alpha_N"/>
</dbReference>
<dbReference type="PANTHER" id="PTHR23220">
    <property type="entry name" value="INTEGRIN ALPHA"/>
    <property type="match status" value="1"/>
</dbReference>
<dbReference type="Proteomes" id="UP001558652">
    <property type="component" value="Unassembled WGS sequence"/>
</dbReference>